<comment type="caution">
    <text evidence="2">The sequence shown here is derived from an EMBL/GenBank/DDBJ whole genome shotgun (WGS) entry which is preliminary data.</text>
</comment>
<dbReference type="Proteomes" id="UP000007264">
    <property type="component" value="Unassembled WGS sequence"/>
</dbReference>
<dbReference type="AlphaFoldDB" id="I0YJM4"/>
<dbReference type="KEGG" id="csl:COCSUDRAFT_68278"/>
<feature type="compositionally biased region" description="Polar residues" evidence="1">
    <location>
        <begin position="18"/>
        <end position="28"/>
    </location>
</feature>
<accession>I0YJM4</accession>
<proteinExistence type="predicted"/>
<reference evidence="2 3" key="1">
    <citation type="journal article" date="2012" name="Genome Biol.">
        <title>The genome of the polar eukaryotic microalga coccomyxa subellipsoidea reveals traits of cold adaptation.</title>
        <authorList>
            <person name="Blanc G."/>
            <person name="Agarkova I."/>
            <person name="Grimwood J."/>
            <person name="Kuo A."/>
            <person name="Brueggeman A."/>
            <person name="Dunigan D."/>
            <person name="Gurnon J."/>
            <person name="Ladunga I."/>
            <person name="Lindquist E."/>
            <person name="Lucas S."/>
            <person name="Pangilinan J."/>
            <person name="Proschold T."/>
            <person name="Salamov A."/>
            <person name="Schmutz J."/>
            <person name="Weeks D."/>
            <person name="Yamada T."/>
            <person name="Claverie J.M."/>
            <person name="Grigoriev I."/>
            <person name="Van Etten J."/>
            <person name="Lomsadze A."/>
            <person name="Borodovsky M."/>
        </authorList>
    </citation>
    <scope>NUCLEOTIDE SEQUENCE [LARGE SCALE GENOMIC DNA]</scope>
    <source>
        <strain evidence="2 3">C-169</strain>
    </source>
</reference>
<gene>
    <name evidence="2" type="ORF">COCSUDRAFT_68278</name>
</gene>
<feature type="region of interest" description="Disordered" evidence="1">
    <location>
        <begin position="1"/>
        <end position="75"/>
    </location>
</feature>
<protein>
    <submittedName>
        <fullName evidence="2">Uncharacterized protein</fullName>
    </submittedName>
</protein>
<dbReference type="RefSeq" id="XP_005643137.1">
    <property type="nucleotide sequence ID" value="XM_005643080.1"/>
</dbReference>
<evidence type="ECO:0000313" key="2">
    <source>
        <dbReference type="EMBL" id="EIE18593.1"/>
    </source>
</evidence>
<dbReference type="GeneID" id="17036478"/>
<sequence length="233" mass="25288">MQSLEPSTVKALEEPDVTSVSAAESSDPASPGPAEVADRTGADESAEADTVSQETAVVSDRDATSPDKIAGQAPVHQHVAIPTAMKAVSQGRVPRLKIPVPKKHTTRAITLTFSSPPHVPKAAPHFKTSYSHTPEHLWRIQAENARTVTRLMAISHRKVHWVEKLSKKMPKINPASTVQRRKQAEAAIEEANVKLNGRLHAIKASPDVSRAELAKSHVVAAQYKHRLAYKKGK</sequence>
<name>I0YJM4_COCSC</name>
<evidence type="ECO:0000313" key="3">
    <source>
        <dbReference type="Proteomes" id="UP000007264"/>
    </source>
</evidence>
<keyword evidence="3" id="KW-1185">Reference proteome</keyword>
<dbReference type="EMBL" id="AGSI01000023">
    <property type="protein sequence ID" value="EIE18593.1"/>
    <property type="molecule type" value="Genomic_DNA"/>
</dbReference>
<evidence type="ECO:0000256" key="1">
    <source>
        <dbReference type="SAM" id="MobiDB-lite"/>
    </source>
</evidence>
<organism evidence="2 3">
    <name type="scientific">Coccomyxa subellipsoidea (strain C-169)</name>
    <name type="common">Green microalga</name>
    <dbReference type="NCBI Taxonomy" id="574566"/>
    <lineage>
        <taxon>Eukaryota</taxon>
        <taxon>Viridiplantae</taxon>
        <taxon>Chlorophyta</taxon>
        <taxon>core chlorophytes</taxon>
        <taxon>Trebouxiophyceae</taxon>
        <taxon>Trebouxiophyceae incertae sedis</taxon>
        <taxon>Coccomyxaceae</taxon>
        <taxon>Coccomyxa</taxon>
        <taxon>Coccomyxa subellipsoidea</taxon>
    </lineage>
</organism>